<proteinExistence type="predicted"/>
<reference evidence="1" key="1">
    <citation type="submission" date="2018-11" db="EMBL/GenBank/DDBJ databases">
        <authorList>
            <consortium name="Genoscope - CEA"/>
            <person name="William W."/>
        </authorList>
    </citation>
    <scope>NUCLEOTIDE SEQUENCE</scope>
</reference>
<dbReference type="AlphaFoldDB" id="A0A3P6BIT4"/>
<evidence type="ECO:0000313" key="1">
    <source>
        <dbReference type="EMBL" id="VDC97650.1"/>
    </source>
</evidence>
<organism evidence="1">
    <name type="scientific">Brassica campestris</name>
    <name type="common">Field mustard</name>
    <dbReference type="NCBI Taxonomy" id="3711"/>
    <lineage>
        <taxon>Eukaryota</taxon>
        <taxon>Viridiplantae</taxon>
        <taxon>Streptophyta</taxon>
        <taxon>Embryophyta</taxon>
        <taxon>Tracheophyta</taxon>
        <taxon>Spermatophyta</taxon>
        <taxon>Magnoliopsida</taxon>
        <taxon>eudicotyledons</taxon>
        <taxon>Gunneridae</taxon>
        <taxon>Pentapetalae</taxon>
        <taxon>rosids</taxon>
        <taxon>malvids</taxon>
        <taxon>Brassicales</taxon>
        <taxon>Brassicaceae</taxon>
        <taxon>Brassiceae</taxon>
        <taxon>Brassica</taxon>
    </lineage>
</organism>
<sequence>MGIFPRFGGWITQNIQQPLKVSSYPPIKGPFESSSVSETDRYIQGPWYFNPAASPKEKAEIMKIDHVRSMQVRLWRSENSKHPWYDAPAKVKMKTKKRSLPFKHRLHIGMASSSSLRDVH</sequence>
<gene>
    <name evidence="1" type="ORF">BRAA07T29132Z</name>
</gene>
<accession>A0A3P6BIT4</accession>
<name>A0A3P6BIT4_BRACM</name>
<dbReference type="EMBL" id="LR031574">
    <property type="protein sequence ID" value="VDC97650.1"/>
    <property type="molecule type" value="Genomic_DNA"/>
</dbReference>
<protein>
    <submittedName>
        <fullName evidence="1">Uncharacterized protein</fullName>
    </submittedName>
</protein>